<evidence type="ECO:0000256" key="5">
    <source>
        <dbReference type="ARBA" id="ARBA00023239"/>
    </source>
</evidence>
<dbReference type="PANTHER" id="PTHR45677">
    <property type="entry name" value="GLUTAMATE DECARBOXYLASE-RELATED"/>
    <property type="match status" value="1"/>
</dbReference>
<evidence type="ECO:0000256" key="6">
    <source>
        <dbReference type="RuleBase" id="RU000382"/>
    </source>
</evidence>
<dbReference type="EMBL" id="JAPFFF010000002">
    <property type="protein sequence ID" value="KAK8896273.1"/>
    <property type="molecule type" value="Genomic_DNA"/>
</dbReference>
<gene>
    <name evidence="7" type="ORF">M9Y10_014170</name>
</gene>
<organism evidence="7 8">
    <name type="scientific">Tritrichomonas musculus</name>
    <dbReference type="NCBI Taxonomy" id="1915356"/>
    <lineage>
        <taxon>Eukaryota</taxon>
        <taxon>Metamonada</taxon>
        <taxon>Parabasalia</taxon>
        <taxon>Tritrichomonadida</taxon>
        <taxon>Tritrichomonadidae</taxon>
        <taxon>Tritrichomonas</taxon>
    </lineage>
</organism>
<keyword evidence="4 6" id="KW-0663">Pyridoxal phosphate</keyword>
<comment type="similarity">
    <text evidence="2 6">Belongs to the group II decarboxylase family.</text>
</comment>
<comment type="cofactor">
    <cofactor evidence="1 6">
        <name>pyridoxal 5'-phosphate</name>
        <dbReference type="ChEBI" id="CHEBI:597326"/>
    </cofactor>
</comment>
<keyword evidence="3" id="KW-0210">Decarboxylase</keyword>
<evidence type="ECO:0000256" key="4">
    <source>
        <dbReference type="ARBA" id="ARBA00022898"/>
    </source>
</evidence>
<dbReference type="Gene3D" id="3.90.1150.170">
    <property type="match status" value="1"/>
</dbReference>
<protein>
    <recommendedName>
        <fullName evidence="9">Pyridoxal-dependent decarboxylase</fullName>
    </recommendedName>
</protein>
<dbReference type="InterPro" id="IPR015424">
    <property type="entry name" value="PyrdxlP-dep_Trfase"/>
</dbReference>
<evidence type="ECO:0000256" key="3">
    <source>
        <dbReference type="ARBA" id="ARBA00022793"/>
    </source>
</evidence>
<evidence type="ECO:0008006" key="9">
    <source>
        <dbReference type="Google" id="ProtNLM"/>
    </source>
</evidence>
<evidence type="ECO:0000313" key="8">
    <source>
        <dbReference type="Proteomes" id="UP001470230"/>
    </source>
</evidence>
<dbReference type="Gene3D" id="3.40.640.10">
    <property type="entry name" value="Type I PLP-dependent aspartate aminotransferase-like (Major domain)"/>
    <property type="match status" value="1"/>
</dbReference>
<keyword evidence="8" id="KW-1185">Reference proteome</keyword>
<evidence type="ECO:0000313" key="7">
    <source>
        <dbReference type="EMBL" id="KAK8896273.1"/>
    </source>
</evidence>
<keyword evidence="5 6" id="KW-0456">Lyase</keyword>
<sequence>MQSGNDLLKKAYTTEDFDKEASNLMTKISQYLQADLSNKAMNYLTPDDQLDFWRKDFATSNKAELLELFDQIRAHSLNFHSKGYVGHQVAITLPITVLTSAFISYLNNSTTIYEVGMVGNAMEKVVIEHMAEKFGYVEGSTGIITSGGSLSNLTALVTARTSSGIQDIDYYRLAVMVSEEAHYSVSRAASIMGIRSDNIIKVPVNKDCTIKTELLEQLYQDAISKSKIIFCIVGCACTTSVGAYDDFQKIGEFAEKHQIWFHIDAAHGGPVIFSQKYKHLLNGVNHSDSISVDFHKMMMTPSLSTLLLYNKRNHKLNEFSPKADYLWQEQLSQEWHHSALHTIECTKPLTIIHTYAIMRIYGDEIYAQNVNTLYDMGHHFAELIKSRKSLELALEPCTNIVCFRYRPASGDIEKLNRIISDRLLKDGTFYVVSTTVLGQFYLRVSLMNPLTNEEYLIAVLDKIVEFGREVEAHQNDK</sequence>
<dbReference type="SUPFAM" id="SSF53383">
    <property type="entry name" value="PLP-dependent transferases"/>
    <property type="match status" value="1"/>
</dbReference>
<accession>A0ABR2KYS9</accession>
<dbReference type="Proteomes" id="UP001470230">
    <property type="component" value="Unassembled WGS sequence"/>
</dbReference>
<evidence type="ECO:0000256" key="2">
    <source>
        <dbReference type="ARBA" id="ARBA00009533"/>
    </source>
</evidence>
<proteinExistence type="inferred from homology"/>
<name>A0ABR2KYS9_9EUKA</name>
<comment type="caution">
    <text evidence="7">The sequence shown here is derived from an EMBL/GenBank/DDBJ whole genome shotgun (WGS) entry which is preliminary data.</text>
</comment>
<reference evidence="7 8" key="1">
    <citation type="submission" date="2024-04" db="EMBL/GenBank/DDBJ databases">
        <title>Tritrichomonas musculus Genome.</title>
        <authorList>
            <person name="Alves-Ferreira E."/>
            <person name="Grigg M."/>
            <person name="Lorenzi H."/>
            <person name="Galac M."/>
        </authorList>
    </citation>
    <scope>NUCLEOTIDE SEQUENCE [LARGE SCALE GENOMIC DNA]</scope>
    <source>
        <strain evidence="7 8">EAF2021</strain>
    </source>
</reference>
<dbReference type="InterPro" id="IPR015421">
    <property type="entry name" value="PyrdxlP-dep_Trfase_major"/>
</dbReference>
<dbReference type="Pfam" id="PF00282">
    <property type="entry name" value="Pyridoxal_deC"/>
    <property type="match status" value="1"/>
</dbReference>
<dbReference type="PANTHER" id="PTHR45677:SF8">
    <property type="entry name" value="CYSTEINE SULFINIC ACID DECARBOXYLASE"/>
    <property type="match status" value="1"/>
</dbReference>
<evidence type="ECO:0000256" key="1">
    <source>
        <dbReference type="ARBA" id="ARBA00001933"/>
    </source>
</evidence>
<dbReference type="InterPro" id="IPR002129">
    <property type="entry name" value="PyrdxlP-dep_de-COase"/>
</dbReference>